<evidence type="ECO:0000313" key="3">
    <source>
        <dbReference type="EMBL" id="GAQ09159.1"/>
    </source>
</evidence>
<protein>
    <submittedName>
        <fullName evidence="3">Uncharacterized protein</fullName>
    </submittedName>
</protein>
<name>A0AAN4TCA6_ASPLE</name>
<dbReference type="AlphaFoldDB" id="A0AAN4TCA6"/>
<organism evidence="3 4">
    <name type="scientific">Aspergillus lentulus</name>
    <dbReference type="NCBI Taxonomy" id="293939"/>
    <lineage>
        <taxon>Eukaryota</taxon>
        <taxon>Fungi</taxon>
        <taxon>Dikarya</taxon>
        <taxon>Ascomycota</taxon>
        <taxon>Pezizomycotina</taxon>
        <taxon>Eurotiomycetes</taxon>
        <taxon>Eurotiomycetidae</taxon>
        <taxon>Eurotiales</taxon>
        <taxon>Aspergillaceae</taxon>
        <taxon>Aspergillus</taxon>
        <taxon>Aspergillus subgen. Fumigati</taxon>
    </lineage>
</organism>
<dbReference type="Proteomes" id="UP000051487">
    <property type="component" value="Unassembled WGS sequence"/>
</dbReference>
<dbReference type="InterPro" id="IPR025659">
    <property type="entry name" value="Tubby-like_C"/>
</dbReference>
<dbReference type="InterPro" id="IPR038595">
    <property type="entry name" value="LOR_sf"/>
</dbReference>
<dbReference type="SUPFAM" id="SSF54518">
    <property type="entry name" value="Tubby C-terminal domain-like"/>
    <property type="match status" value="1"/>
</dbReference>
<reference evidence="3 4" key="1">
    <citation type="submission" date="2015-11" db="EMBL/GenBank/DDBJ databases">
        <title>Aspergillus lentulus strain IFM 54703T.</title>
        <authorList>
            <person name="Kusuya Y."/>
            <person name="Sakai K."/>
            <person name="Kamei K."/>
            <person name="Takahashi H."/>
            <person name="Yaguchi T."/>
        </authorList>
    </citation>
    <scope>NUCLEOTIDE SEQUENCE [LARGE SCALE GENOMIC DNA]</scope>
    <source>
        <strain evidence="3 4">IFM 54703</strain>
    </source>
</reference>
<evidence type="ECO:0000256" key="2">
    <source>
        <dbReference type="SAM" id="MobiDB-lite"/>
    </source>
</evidence>
<gene>
    <name evidence="3" type="ORF">ALT_6480</name>
</gene>
<accession>A0AAN4TCA6</accession>
<comment type="caution">
    <text evidence="3">The sequence shown here is derived from an EMBL/GenBank/DDBJ whole genome shotgun (WGS) entry which is preliminary data.</text>
</comment>
<feature type="region of interest" description="Disordered" evidence="2">
    <location>
        <begin position="179"/>
        <end position="200"/>
    </location>
</feature>
<proteinExistence type="inferred from homology"/>
<dbReference type="InterPro" id="IPR007612">
    <property type="entry name" value="LOR"/>
</dbReference>
<evidence type="ECO:0000313" key="4">
    <source>
        <dbReference type="Proteomes" id="UP000051487"/>
    </source>
</evidence>
<comment type="similarity">
    <text evidence="1">Belongs to the LOR family.</text>
</comment>
<evidence type="ECO:0000256" key="1">
    <source>
        <dbReference type="ARBA" id="ARBA00005437"/>
    </source>
</evidence>
<sequence>MTSLSHLKQPIALRTEYIAFSPTTIRFQSQAMTPRRTLFTVDGDFASVSQRRRVQDATGLPLFEIARKRLGVTWFVHLPGSKERGDPHPVATVVPQWHMLKDKFDVHFSSAAGGNGGREEIVLNALVLTSKLKDMVAVYVPGKRPEWEIEVAEGVDLSLAAIIGVLLAAMLYQSSVTGKASESFGEGDPAVGTSEKASLM</sequence>
<dbReference type="Pfam" id="PF04525">
    <property type="entry name" value="LOR"/>
    <property type="match status" value="1"/>
</dbReference>
<dbReference type="EMBL" id="BCLY01000012">
    <property type="protein sequence ID" value="GAQ09159.1"/>
    <property type="molecule type" value="Genomic_DNA"/>
</dbReference>
<dbReference type="Gene3D" id="2.40.160.200">
    <property type="entry name" value="LURP1-related"/>
    <property type="match status" value="1"/>
</dbReference>